<evidence type="ECO:0000256" key="2">
    <source>
        <dbReference type="ARBA" id="ARBA00022448"/>
    </source>
</evidence>
<dbReference type="STRING" id="1144750.SAMN05443431_103249"/>
<evidence type="ECO:0000256" key="8">
    <source>
        <dbReference type="PROSITE-ProRule" id="PRU01360"/>
    </source>
</evidence>
<gene>
    <name evidence="11" type="ORF">SAMN05443431_103249</name>
</gene>
<proteinExistence type="inferred from homology"/>
<dbReference type="GO" id="GO:0009279">
    <property type="term" value="C:cell outer membrane"/>
    <property type="evidence" value="ECO:0007669"/>
    <property type="project" value="UniProtKB-SubCell"/>
</dbReference>
<keyword evidence="3 8" id="KW-1134">Transmembrane beta strand</keyword>
<keyword evidence="6 8" id="KW-0472">Membrane</keyword>
<keyword evidence="7 8" id="KW-0998">Cell outer membrane</keyword>
<evidence type="ECO:0000256" key="7">
    <source>
        <dbReference type="ARBA" id="ARBA00023237"/>
    </source>
</evidence>
<dbReference type="GO" id="GO:0015344">
    <property type="term" value="F:siderophore uptake transmembrane transporter activity"/>
    <property type="evidence" value="ECO:0007669"/>
    <property type="project" value="TreeGrafter"/>
</dbReference>
<dbReference type="Proteomes" id="UP000199559">
    <property type="component" value="Unassembled WGS sequence"/>
</dbReference>
<evidence type="ECO:0000256" key="1">
    <source>
        <dbReference type="ARBA" id="ARBA00004571"/>
    </source>
</evidence>
<evidence type="ECO:0000256" key="9">
    <source>
        <dbReference type="SAM" id="SignalP"/>
    </source>
</evidence>
<dbReference type="InterPro" id="IPR036942">
    <property type="entry name" value="Beta-barrel_TonB_sf"/>
</dbReference>
<dbReference type="SUPFAM" id="SSF56935">
    <property type="entry name" value="Porins"/>
    <property type="match status" value="1"/>
</dbReference>
<dbReference type="InterPro" id="IPR008969">
    <property type="entry name" value="CarboxyPept-like_regulatory"/>
</dbReference>
<keyword evidence="4 8" id="KW-0812">Transmembrane</keyword>
<comment type="similarity">
    <text evidence="8">Belongs to the TonB-dependent receptor family.</text>
</comment>
<dbReference type="Gene3D" id="2.60.40.1120">
    <property type="entry name" value="Carboxypeptidase-like, regulatory domain"/>
    <property type="match status" value="1"/>
</dbReference>
<dbReference type="EMBL" id="FORM01000003">
    <property type="protein sequence ID" value="SFI98927.1"/>
    <property type="molecule type" value="Genomic_DNA"/>
</dbReference>
<sequence length="1016" mass="110850">MKQTILSFLLLVFTLSAFGQEYTISGNVTSEQDGFPIPTVNILVKNSSNGVTTDFDGNYTIKNVQQNATLVFSYVGYKTKEITVTNGNAINVKLSEDVEGLEEVVIIGYGSQKRKEVTGAVSTVTSETIEALKPTRIEQALQGQVAGVNISSQSGSPGSASNIRIRGVSTNGDNRPLILVDGNVIEDLSVINPGDIESYTVLKDATAGIYGVRAANGVILITTKTGRKNKKMSFQYDSYVGFQKTTRKIPLLNATEYALIKNEAAAASGSPLPFPDTFGLNRGTDWQDEVFETAPIFNNAITASGGTEKSTYSFGASLLTQDGIIGGSKANFTRYTTRANYGLEIIENLNLKANLIYTGTVRKALSEGGLGSVLFNAVNFAPTDTPRDSNGEYTSSANYPIEVVNPLKQIANTFNRTKVDKLSGVFGLNYKFLDGFSAEANYQWNYSEVRTRGLNPLVEYGNGSVFDNTDNVQFTEGTSFFRDYTFDAFVNYETSLNDETHNIKATLGTSVFKTTGDYYLAIGDGMPEDTIFSEANINDATTITDPYAQISNRFFDSRLLSYFGRVQYNYKGKYLFSAVVRRDGSTAFGPENKFGIFPSGSIGWVVSDEAFLEDSSTINFLKLRSSYGVLGNDRIPGFRFESLLDGEGVYVLDDALELGTAVGAISNPEIKWEEQKAFDIGFETRLFNSKIDITADYFKRTTENLLLPVESSLILGGAAPGSGNPIVNAGTVENSGLEFQISYKDQISDNFKFNVSYNISTLENEVIEVNNSIGYEVGGSFGIGQANPPSRMQVGQPIGVFYGLQMDGIFQTQSEVDAHPSQLALGANAEAGDIRFVDVNQDGVIDADDRTFIGNPIPDVTMGLNLSFDYKNFDFQTYFFASLGNDIVRNYDRNSAKTNLTTYVLDRWTGPGSTNSDPRVTNSATANTVFSDYFVEDGSFLRAQNIQLGYTFNKERLQNIGLDNIRVYASVSNAFTLTKYRGFDATTSNGAPIGGGIDSGFYPNPRTFLIGTNVKF</sequence>
<dbReference type="Gene3D" id="2.40.170.20">
    <property type="entry name" value="TonB-dependent receptor, beta-barrel domain"/>
    <property type="match status" value="1"/>
</dbReference>
<dbReference type="GO" id="GO:0044718">
    <property type="term" value="P:siderophore transmembrane transport"/>
    <property type="evidence" value="ECO:0007669"/>
    <property type="project" value="TreeGrafter"/>
</dbReference>
<comment type="subcellular location">
    <subcellularLocation>
        <location evidence="1 8">Cell outer membrane</location>
        <topology evidence="1 8">Multi-pass membrane protein</topology>
    </subcellularLocation>
</comment>
<dbReference type="NCBIfam" id="TIGR04056">
    <property type="entry name" value="OMP_RagA_SusC"/>
    <property type="match status" value="1"/>
</dbReference>
<evidence type="ECO:0000259" key="10">
    <source>
        <dbReference type="Pfam" id="PF07715"/>
    </source>
</evidence>
<evidence type="ECO:0000256" key="5">
    <source>
        <dbReference type="ARBA" id="ARBA00022729"/>
    </source>
</evidence>
<organism evidence="11 12">
    <name type="scientific">Olleya namhaensis</name>
    <dbReference type="NCBI Taxonomy" id="1144750"/>
    <lineage>
        <taxon>Bacteria</taxon>
        <taxon>Pseudomonadati</taxon>
        <taxon>Bacteroidota</taxon>
        <taxon>Flavobacteriia</taxon>
        <taxon>Flavobacteriales</taxon>
        <taxon>Flavobacteriaceae</taxon>
    </lineage>
</organism>
<dbReference type="InterPro" id="IPR012910">
    <property type="entry name" value="Plug_dom"/>
</dbReference>
<dbReference type="InterPro" id="IPR023997">
    <property type="entry name" value="TonB-dep_OMP_SusC/RagA_CS"/>
</dbReference>
<evidence type="ECO:0000313" key="11">
    <source>
        <dbReference type="EMBL" id="SFI98927.1"/>
    </source>
</evidence>
<dbReference type="InterPro" id="IPR039426">
    <property type="entry name" value="TonB-dep_rcpt-like"/>
</dbReference>
<feature type="domain" description="TonB-dependent receptor plug" evidence="10">
    <location>
        <begin position="114"/>
        <end position="218"/>
    </location>
</feature>
<dbReference type="Gene3D" id="2.170.130.10">
    <property type="entry name" value="TonB-dependent receptor, plug domain"/>
    <property type="match status" value="1"/>
</dbReference>
<feature type="chain" id="PRO_5011595285" evidence="9">
    <location>
        <begin position="20"/>
        <end position="1016"/>
    </location>
</feature>
<dbReference type="InterPro" id="IPR037066">
    <property type="entry name" value="Plug_dom_sf"/>
</dbReference>
<evidence type="ECO:0000256" key="3">
    <source>
        <dbReference type="ARBA" id="ARBA00022452"/>
    </source>
</evidence>
<dbReference type="NCBIfam" id="TIGR04057">
    <property type="entry name" value="SusC_RagA_signa"/>
    <property type="match status" value="1"/>
</dbReference>
<dbReference type="Pfam" id="PF13715">
    <property type="entry name" value="CarbopepD_reg_2"/>
    <property type="match status" value="1"/>
</dbReference>
<accession>A0A1I3MPL7</accession>
<keyword evidence="5 9" id="KW-0732">Signal</keyword>
<dbReference type="Pfam" id="PF07715">
    <property type="entry name" value="Plug"/>
    <property type="match status" value="1"/>
</dbReference>
<feature type="signal peptide" evidence="9">
    <location>
        <begin position="1"/>
        <end position="19"/>
    </location>
</feature>
<dbReference type="PANTHER" id="PTHR30069">
    <property type="entry name" value="TONB-DEPENDENT OUTER MEMBRANE RECEPTOR"/>
    <property type="match status" value="1"/>
</dbReference>
<keyword evidence="12" id="KW-1185">Reference proteome</keyword>
<dbReference type="SUPFAM" id="SSF49464">
    <property type="entry name" value="Carboxypeptidase regulatory domain-like"/>
    <property type="match status" value="1"/>
</dbReference>
<evidence type="ECO:0000256" key="4">
    <source>
        <dbReference type="ARBA" id="ARBA00022692"/>
    </source>
</evidence>
<dbReference type="InterPro" id="IPR023996">
    <property type="entry name" value="TonB-dep_OMP_SusC/RagA"/>
</dbReference>
<evidence type="ECO:0000256" key="6">
    <source>
        <dbReference type="ARBA" id="ARBA00023136"/>
    </source>
</evidence>
<evidence type="ECO:0000313" key="12">
    <source>
        <dbReference type="Proteomes" id="UP000199559"/>
    </source>
</evidence>
<dbReference type="RefSeq" id="WP_090838957.1">
    <property type="nucleotide sequence ID" value="NZ_FORM01000003.1"/>
</dbReference>
<reference evidence="12" key="1">
    <citation type="submission" date="2016-10" db="EMBL/GenBank/DDBJ databases">
        <authorList>
            <person name="Varghese N."/>
            <person name="Submissions S."/>
        </authorList>
    </citation>
    <scope>NUCLEOTIDE SEQUENCE [LARGE SCALE GENOMIC DNA]</scope>
    <source>
        <strain evidence="12">DSM 28881</strain>
    </source>
</reference>
<dbReference type="AlphaFoldDB" id="A0A1I3MPL7"/>
<keyword evidence="2 8" id="KW-0813">Transport</keyword>
<dbReference type="PANTHER" id="PTHR30069:SF29">
    <property type="entry name" value="HEMOGLOBIN AND HEMOGLOBIN-HAPTOGLOBIN-BINDING PROTEIN 1-RELATED"/>
    <property type="match status" value="1"/>
</dbReference>
<dbReference type="PROSITE" id="PS52016">
    <property type="entry name" value="TONB_DEPENDENT_REC_3"/>
    <property type="match status" value="1"/>
</dbReference>
<protein>
    <submittedName>
        <fullName evidence="11">TonB-linked outer membrane protein, SusC/RagA family</fullName>
    </submittedName>
</protein>
<name>A0A1I3MPL7_9FLAO</name>